<dbReference type="InterPro" id="IPR016181">
    <property type="entry name" value="Acyl_CoA_acyltransferase"/>
</dbReference>
<proteinExistence type="predicted"/>
<dbReference type="AlphaFoldDB" id="A0A9X4QLN5"/>
<dbReference type="CDD" id="cd04301">
    <property type="entry name" value="NAT_SF"/>
    <property type="match status" value="1"/>
</dbReference>
<dbReference type="Proteomes" id="UP001153387">
    <property type="component" value="Unassembled WGS sequence"/>
</dbReference>
<dbReference type="RefSeq" id="WP_277564316.1">
    <property type="nucleotide sequence ID" value="NZ_JAPDHZ010000002.1"/>
</dbReference>
<name>A0A9X4QLN5_9BACL</name>
<dbReference type="GO" id="GO:0016747">
    <property type="term" value="F:acyltransferase activity, transferring groups other than amino-acyl groups"/>
    <property type="evidence" value="ECO:0007669"/>
    <property type="project" value="InterPro"/>
</dbReference>
<dbReference type="Pfam" id="PF00583">
    <property type="entry name" value="Acetyltransf_1"/>
    <property type="match status" value="2"/>
</dbReference>
<evidence type="ECO:0000313" key="2">
    <source>
        <dbReference type="EMBL" id="MDG0790491.1"/>
    </source>
</evidence>
<organism evidence="2 3">
    <name type="scientific">Cohnella ginsengisoli</name>
    <dbReference type="NCBI Taxonomy" id="425004"/>
    <lineage>
        <taxon>Bacteria</taxon>
        <taxon>Bacillati</taxon>
        <taxon>Bacillota</taxon>
        <taxon>Bacilli</taxon>
        <taxon>Bacillales</taxon>
        <taxon>Paenibacillaceae</taxon>
        <taxon>Cohnella</taxon>
    </lineage>
</organism>
<evidence type="ECO:0000259" key="1">
    <source>
        <dbReference type="PROSITE" id="PS51186"/>
    </source>
</evidence>
<protein>
    <submittedName>
        <fullName evidence="2">GNAT family N-acetyltransferase</fullName>
    </submittedName>
</protein>
<reference evidence="2 3" key="1">
    <citation type="submission" date="2022-10" db="EMBL/GenBank/DDBJ databases">
        <title>Comparative genomic analysis of Cohnella hashimotonis sp. nov., isolated from the International Space Station.</title>
        <authorList>
            <person name="Simpson A."/>
            <person name="Venkateswaran K."/>
        </authorList>
    </citation>
    <scope>NUCLEOTIDE SEQUENCE [LARGE SCALE GENOMIC DNA]</scope>
    <source>
        <strain evidence="2 3">DSM 18997</strain>
    </source>
</reference>
<accession>A0A9X4QLN5</accession>
<dbReference type="InterPro" id="IPR000182">
    <property type="entry name" value="GNAT_dom"/>
</dbReference>
<dbReference type="PROSITE" id="PS51186">
    <property type="entry name" value="GNAT"/>
    <property type="match status" value="2"/>
</dbReference>
<dbReference type="Gene3D" id="3.40.630.30">
    <property type="match status" value="2"/>
</dbReference>
<gene>
    <name evidence="2" type="ORF">OMP38_06245</name>
</gene>
<evidence type="ECO:0000313" key="3">
    <source>
        <dbReference type="Proteomes" id="UP001153387"/>
    </source>
</evidence>
<keyword evidence="3" id="KW-1185">Reference proteome</keyword>
<comment type="caution">
    <text evidence="2">The sequence shown here is derived from an EMBL/GenBank/DDBJ whole genome shotgun (WGS) entry which is preliminary data.</text>
</comment>
<feature type="domain" description="N-acetyltransferase" evidence="1">
    <location>
        <begin position="1"/>
        <end position="168"/>
    </location>
</feature>
<dbReference type="PANTHER" id="PTHR43072">
    <property type="entry name" value="N-ACETYLTRANSFERASE"/>
    <property type="match status" value="1"/>
</dbReference>
<sequence>MIFERFEEKHMEGALALWNKELGASFPMRPRLLRQNALEDRRLLRKGSWVARESRAGAVIGLAISKMAGEADGRFGLRRDAGWIQALLVDSAHRGRGLGSELLRLAEDALRDSGATRVTLGNDLHRRLFPGIPGELADTRRWFERRGYVHREDVYDLIKAYVPDERVAMPEFGGGAAARIAEPADREALTAFMARCFPGTWDLQHRDYWERGGTGREYVLLERDGAIVGFCRMNDAASPLLAQNVYWAPLFGEALGGIGPLGIDEACRGHRYGISIVQAAIHFLTARGARRIVIDTTPYVDFYGKLGYEVWKKYAKYDKTLDEAIAEPDISSL</sequence>
<feature type="domain" description="N-acetyltransferase" evidence="1">
    <location>
        <begin position="176"/>
        <end position="322"/>
    </location>
</feature>
<dbReference type="SUPFAM" id="SSF55729">
    <property type="entry name" value="Acyl-CoA N-acyltransferases (Nat)"/>
    <property type="match status" value="2"/>
</dbReference>
<dbReference type="EMBL" id="JAPDHZ010000002">
    <property type="protein sequence ID" value="MDG0790491.1"/>
    <property type="molecule type" value="Genomic_DNA"/>
</dbReference>